<evidence type="ECO:0000256" key="2">
    <source>
        <dbReference type="ARBA" id="ARBA00007812"/>
    </source>
</evidence>
<protein>
    <submittedName>
        <fullName evidence="5">Thiamine pyrophosphate-dependent enzyme</fullName>
    </submittedName>
</protein>
<evidence type="ECO:0000313" key="5">
    <source>
        <dbReference type="EMBL" id="MFD1049139.1"/>
    </source>
</evidence>
<dbReference type="Pfam" id="PF02775">
    <property type="entry name" value="TPP_enzyme_C"/>
    <property type="match status" value="1"/>
</dbReference>
<dbReference type="PANTHER" id="PTHR18968:SF13">
    <property type="entry name" value="ACETOLACTATE SYNTHASE CATALYTIC SUBUNIT, MITOCHONDRIAL"/>
    <property type="match status" value="1"/>
</dbReference>
<feature type="domain" description="Thiamine pyrophosphate enzyme TPP-binding" evidence="4">
    <location>
        <begin position="7"/>
        <end position="136"/>
    </location>
</feature>
<comment type="cofactor">
    <cofactor evidence="1">
        <name>thiamine diphosphate</name>
        <dbReference type="ChEBI" id="CHEBI:58937"/>
    </cofactor>
</comment>
<keyword evidence="6" id="KW-1185">Reference proteome</keyword>
<dbReference type="InterPro" id="IPR011766">
    <property type="entry name" value="TPP_enzyme_TPP-bd"/>
</dbReference>
<reference evidence="6" key="1">
    <citation type="journal article" date="2019" name="Int. J. Syst. Evol. Microbiol.">
        <title>The Global Catalogue of Microorganisms (GCM) 10K type strain sequencing project: providing services to taxonomists for standard genome sequencing and annotation.</title>
        <authorList>
            <consortium name="The Broad Institute Genomics Platform"/>
            <consortium name="The Broad Institute Genome Sequencing Center for Infectious Disease"/>
            <person name="Wu L."/>
            <person name="Ma J."/>
        </authorList>
    </citation>
    <scope>NUCLEOTIDE SEQUENCE [LARGE SCALE GENOMIC DNA]</scope>
    <source>
        <strain evidence="6">JCM 31486</strain>
    </source>
</reference>
<evidence type="ECO:0000256" key="1">
    <source>
        <dbReference type="ARBA" id="ARBA00001964"/>
    </source>
</evidence>
<dbReference type="InterPro" id="IPR000399">
    <property type="entry name" value="TPP-bd_CS"/>
</dbReference>
<organism evidence="5 6">
    <name type="scientific">Kibdelosporangium lantanae</name>
    <dbReference type="NCBI Taxonomy" id="1497396"/>
    <lineage>
        <taxon>Bacteria</taxon>
        <taxon>Bacillati</taxon>
        <taxon>Actinomycetota</taxon>
        <taxon>Actinomycetes</taxon>
        <taxon>Pseudonocardiales</taxon>
        <taxon>Pseudonocardiaceae</taxon>
        <taxon>Kibdelosporangium</taxon>
    </lineage>
</organism>
<keyword evidence="3" id="KW-0786">Thiamine pyrophosphate</keyword>
<evidence type="ECO:0000259" key="4">
    <source>
        <dbReference type="Pfam" id="PF02775"/>
    </source>
</evidence>
<dbReference type="Proteomes" id="UP001597045">
    <property type="component" value="Unassembled WGS sequence"/>
</dbReference>
<dbReference type="SUPFAM" id="SSF52518">
    <property type="entry name" value="Thiamin diphosphate-binding fold (THDP-binding)"/>
    <property type="match status" value="1"/>
</dbReference>
<comment type="caution">
    <text evidence="5">The sequence shown here is derived from an EMBL/GenBank/DDBJ whole genome shotgun (WGS) entry which is preliminary data.</text>
</comment>
<comment type="similarity">
    <text evidence="2">Belongs to the TPP enzyme family.</text>
</comment>
<dbReference type="Gene3D" id="3.40.50.970">
    <property type="match status" value="1"/>
</dbReference>
<dbReference type="EMBL" id="JBHTIS010002002">
    <property type="protein sequence ID" value="MFD1049139.1"/>
    <property type="molecule type" value="Genomic_DNA"/>
</dbReference>
<accession>A0ABW3MHQ4</accession>
<dbReference type="InterPro" id="IPR029061">
    <property type="entry name" value="THDP-binding"/>
</dbReference>
<feature type="non-terminal residue" evidence="5">
    <location>
        <position position="1"/>
    </location>
</feature>
<evidence type="ECO:0000313" key="6">
    <source>
        <dbReference type="Proteomes" id="UP001597045"/>
    </source>
</evidence>
<dbReference type="CDD" id="cd02002">
    <property type="entry name" value="TPP_BFDC"/>
    <property type="match status" value="1"/>
</dbReference>
<evidence type="ECO:0000256" key="3">
    <source>
        <dbReference type="ARBA" id="ARBA00023052"/>
    </source>
</evidence>
<name>A0ABW3MHQ4_9PSEU</name>
<gene>
    <name evidence="5" type="ORF">ACFQ1S_28190</name>
</gene>
<dbReference type="PROSITE" id="PS00187">
    <property type="entry name" value="TPP_ENZYMES"/>
    <property type="match status" value="1"/>
</dbReference>
<sequence>NFITRGGSLGVGFPGAVGLKIANPDKTVIGFSGDGGSMYTFQALWTAVRYDVGAKFVVCHNKKYELLNVNIDQYWKDAGIPAHQHPTAFDLAAPGIDFVGLAKAFGANGCRLEKVEDAAECAEAMLSTPGPFLVDVNTTDLIWR</sequence>
<dbReference type="InterPro" id="IPR045229">
    <property type="entry name" value="TPP_enz"/>
</dbReference>
<proteinExistence type="inferred from homology"/>
<dbReference type="PANTHER" id="PTHR18968">
    <property type="entry name" value="THIAMINE PYROPHOSPHATE ENZYMES"/>
    <property type="match status" value="1"/>
</dbReference>